<dbReference type="PANTHER" id="PTHR48098">
    <property type="entry name" value="ENTEROCHELIN ESTERASE-RELATED"/>
    <property type="match status" value="1"/>
</dbReference>
<dbReference type="KEGG" id="euz:DVS28_a1954"/>
<dbReference type="GO" id="GO:0016747">
    <property type="term" value="F:acyltransferase activity, transferring groups other than amino-acyl groups"/>
    <property type="evidence" value="ECO:0007669"/>
    <property type="project" value="TreeGrafter"/>
</dbReference>
<accession>A0A346XWP2</accession>
<name>A0A346XWP2_9ACTN</name>
<dbReference type="EMBL" id="CP031165">
    <property type="protein sequence ID" value="AXV06639.1"/>
    <property type="molecule type" value="Genomic_DNA"/>
</dbReference>
<evidence type="ECO:0000313" key="1">
    <source>
        <dbReference type="EMBL" id="AXV06639.1"/>
    </source>
</evidence>
<dbReference type="Pfam" id="PF00756">
    <property type="entry name" value="Esterase"/>
    <property type="match status" value="1"/>
</dbReference>
<dbReference type="PANTHER" id="PTHR48098:SF1">
    <property type="entry name" value="DIACYLGLYCEROL ACYLTRANSFERASE_MYCOLYLTRANSFERASE AG85A"/>
    <property type="match status" value="1"/>
</dbReference>
<gene>
    <name evidence="1" type="ORF">DVS28_a1954</name>
</gene>
<evidence type="ECO:0000313" key="2">
    <source>
        <dbReference type="Proteomes" id="UP000264006"/>
    </source>
</evidence>
<dbReference type="InterPro" id="IPR000801">
    <property type="entry name" value="Esterase-like"/>
</dbReference>
<keyword evidence="2" id="KW-1185">Reference proteome</keyword>
<reference evidence="1 2" key="1">
    <citation type="submission" date="2018-09" db="EMBL/GenBank/DDBJ databases">
        <title>Complete genome sequence of Euzebya sp. DY32-46 isolated from seawater of Pacific Ocean.</title>
        <authorList>
            <person name="Xu L."/>
            <person name="Wu Y.-H."/>
            <person name="Xu X.-W."/>
        </authorList>
    </citation>
    <scope>NUCLEOTIDE SEQUENCE [LARGE SCALE GENOMIC DNA]</scope>
    <source>
        <strain evidence="1 2">DY32-46</strain>
    </source>
</reference>
<organism evidence="1 2">
    <name type="scientific">Euzebya pacifica</name>
    <dbReference type="NCBI Taxonomy" id="1608957"/>
    <lineage>
        <taxon>Bacteria</taxon>
        <taxon>Bacillati</taxon>
        <taxon>Actinomycetota</taxon>
        <taxon>Nitriliruptoria</taxon>
        <taxon>Euzebyales</taxon>
    </lineage>
</organism>
<dbReference type="Proteomes" id="UP000264006">
    <property type="component" value="Chromosome"/>
</dbReference>
<dbReference type="SUPFAM" id="SSF53474">
    <property type="entry name" value="alpha/beta-Hydrolases"/>
    <property type="match status" value="1"/>
</dbReference>
<dbReference type="InterPro" id="IPR050583">
    <property type="entry name" value="Mycobacterial_A85_antigen"/>
</dbReference>
<dbReference type="AlphaFoldDB" id="A0A346XWP2"/>
<dbReference type="Gene3D" id="3.40.50.1820">
    <property type="entry name" value="alpha/beta hydrolase"/>
    <property type="match status" value="1"/>
</dbReference>
<dbReference type="RefSeq" id="WP_164710289.1">
    <property type="nucleotide sequence ID" value="NZ_CP031165.1"/>
</dbReference>
<proteinExistence type="predicted"/>
<protein>
    <submittedName>
        <fullName evidence="1">Esterase family</fullName>
    </submittedName>
</protein>
<sequence>MDPVAPDADAPPLEAVSETWLSDTLVEFVFDSDEVSTVLPQQHVRVLVPEDYDPDGDVVYPMVLLIHGAGGRHFVWTDREHGWPTSLEDWARDKDVIIVMPDGGSEANPGWYSDWYNGGEYGSPRWETFHIAQLLPWVEANLRVRTDRNGRVVAGQSMGGFGTMSYAARHPDLFAGAFAFSGLLDSRPISGAFPNIWGDPVREPARIQGHNPMALIDNLHNTRVWFRTGMGIPGGPGTRDNDPGDLLVEEAVWLTNEEYDQALTAAGVPHTYLREPQRAHNFYVWHESFQEHAWPQMQAVFDGTAVAEQVEPFQYRSTEPAFDVFGWDVSVDRTDVEFLQLADVDRTSGLAVEGSGTVTITTPPDGLTASEPHEVTITTTIDGPLGPPAAQTTDTITTTTDDNGRLHLNVELADGGSASLSWNATGVTP</sequence>
<dbReference type="InterPro" id="IPR029058">
    <property type="entry name" value="AB_hydrolase_fold"/>
</dbReference>